<dbReference type="InterPro" id="IPR009799">
    <property type="entry name" value="EthD_dom"/>
</dbReference>
<name>A0A9P4VQX6_9PEZI</name>
<evidence type="ECO:0000313" key="3">
    <source>
        <dbReference type="EMBL" id="KAF2840343.1"/>
    </source>
</evidence>
<dbReference type="Pfam" id="PF07110">
    <property type="entry name" value="EthD"/>
    <property type="match status" value="1"/>
</dbReference>
<dbReference type="InterPro" id="IPR011008">
    <property type="entry name" value="Dimeric_a/b-barrel"/>
</dbReference>
<evidence type="ECO:0000259" key="2">
    <source>
        <dbReference type="Pfam" id="PF07110"/>
    </source>
</evidence>
<comment type="caution">
    <text evidence="3">The sequence shown here is derived from an EMBL/GenBank/DDBJ whole genome shotgun (WGS) entry which is preliminary data.</text>
</comment>
<sequence>MSEACIKLSFFFNKLPDVSYEHFYKHYGHVHADLTVGTKAFGQFNIQRYTQHHATPEMREKLRSIGMSVLDWDACSTLWVKSWEDAERFFGSPEYSKLADDCKHFMDTSNGIPCMAG</sequence>
<feature type="domain" description="EthD" evidence="2">
    <location>
        <begin position="16"/>
        <end position="109"/>
    </location>
</feature>
<proteinExistence type="inferred from homology"/>
<dbReference type="SUPFAM" id="SSF54909">
    <property type="entry name" value="Dimeric alpha+beta barrel"/>
    <property type="match status" value="1"/>
</dbReference>
<dbReference type="Gene3D" id="3.30.70.100">
    <property type="match status" value="1"/>
</dbReference>
<evidence type="ECO:0000313" key="4">
    <source>
        <dbReference type="Proteomes" id="UP000799429"/>
    </source>
</evidence>
<dbReference type="AlphaFoldDB" id="A0A9P4VQX6"/>
<dbReference type="EMBL" id="MU006093">
    <property type="protein sequence ID" value="KAF2840343.1"/>
    <property type="molecule type" value="Genomic_DNA"/>
</dbReference>
<comment type="similarity">
    <text evidence="1">Belongs to the tpcK family.</text>
</comment>
<dbReference type="Proteomes" id="UP000799429">
    <property type="component" value="Unassembled WGS sequence"/>
</dbReference>
<evidence type="ECO:0000256" key="1">
    <source>
        <dbReference type="ARBA" id="ARBA00005986"/>
    </source>
</evidence>
<protein>
    <recommendedName>
        <fullName evidence="2">EthD domain-containing protein</fullName>
    </recommendedName>
</protein>
<accession>A0A9P4VQX6</accession>
<keyword evidence="4" id="KW-1185">Reference proteome</keyword>
<gene>
    <name evidence="3" type="ORF">M501DRAFT_931893</name>
</gene>
<dbReference type="GO" id="GO:0016491">
    <property type="term" value="F:oxidoreductase activity"/>
    <property type="evidence" value="ECO:0007669"/>
    <property type="project" value="InterPro"/>
</dbReference>
<organism evidence="3 4">
    <name type="scientific">Patellaria atrata CBS 101060</name>
    <dbReference type="NCBI Taxonomy" id="1346257"/>
    <lineage>
        <taxon>Eukaryota</taxon>
        <taxon>Fungi</taxon>
        <taxon>Dikarya</taxon>
        <taxon>Ascomycota</taxon>
        <taxon>Pezizomycotina</taxon>
        <taxon>Dothideomycetes</taxon>
        <taxon>Dothideomycetes incertae sedis</taxon>
        <taxon>Patellariales</taxon>
        <taxon>Patellariaceae</taxon>
        <taxon>Patellaria</taxon>
    </lineage>
</organism>
<dbReference type="OrthoDB" id="3454835at2759"/>
<reference evidence="3" key="1">
    <citation type="journal article" date="2020" name="Stud. Mycol.">
        <title>101 Dothideomycetes genomes: a test case for predicting lifestyles and emergence of pathogens.</title>
        <authorList>
            <person name="Haridas S."/>
            <person name="Albert R."/>
            <person name="Binder M."/>
            <person name="Bloem J."/>
            <person name="Labutti K."/>
            <person name="Salamov A."/>
            <person name="Andreopoulos B."/>
            <person name="Baker S."/>
            <person name="Barry K."/>
            <person name="Bills G."/>
            <person name="Bluhm B."/>
            <person name="Cannon C."/>
            <person name="Castanera R."/>
            <person name="Culley D."/>
            <person name="Daum C."/>
            <person name="Ezra D."/>
            <person name="Gonzalez J."/>
            <person name="Henrissat B."/>
            <person name="Kuo A."/>
            <person name="Liang C."/>
            <person name="Lipzen A."/>
            <person name="Lutzoni F."/>
            <person name="Magnuson J."/>
            <person name="Mondo S."/>
            <person name="Nolan M."/>
            <person name="Ohm R."/>
            <person name="Pangilinan J."/>
            <person name="Park H.-J."/>
            <person name="Ramirez L."/>
            <person name="Alfaro M."/>
            <person name="Sun H."/>
            <person name="Tritt A."/>
            <person name="Yoshinaga Y."/>
            <person name="Zwiers L.-H."/>
            <person name="Turgeon B."/>
            <person name="Goodwin S."/>
            <person name="Spatafora J."/>
            <person name="Crous P."/>
            <person name="Grigoriev I."/>
        </authorList>
    </citation>
    <scope>NUCLEOTIDE SEQUENCE</scope>
    <source>
        <strain evidence="3">CBS 101060</strain>
    </source>
</reference>